<dbReference type="AlphaFoldDB" id="A0A5N6X615"/>
<name>A0A5N6X615_9EURO</name>
<protein>
    <submittedName>
        <fullName evidence="2">MAC/Perforin domain-containing protein</fullName>
    </submittedName>
</protein>
<organism evidence="2 3">
    <name type="scientific">Aspergillus sergii</name>
    <dbReference type="NCBI Taxonomy" id="1034303"/>
    <lineage>
        <taxon>Eukaryota</taxon>
        <taxon>Fungi</taxon>
        <taxon>Dikarya</taxon>
        <taxon>Ascomycota</taxon>
        <taxon>Pezizomycotina</taxon>
        <taxon>Eurotiomycetes</taxon>
        <taxon>Eurotiomycetidae</taxon>
        <taxon>Eurotiales</taxon>
        <taxon>Aspergillaceae</taxon>
        <taxon>Aspergillus</taxon>
        <taxon>Aspergillus subgen. Circumdati</taxon>
    </lineage>
</organism>
<dbReference type="Pfam" id="PF01823">
    <property type="entry name" value="MACPF"/>
    <property type="match status" value="1"/>
</dbReference>
<dbReference type="EMBL" id="ML741784">
    <property type="protein sequence ID" value="KAE8328667.1"/>
    <property type="molecule type" value="Genomic_DNA"/>
</dbReference>
<sequence length="460" mass="51448">MLASTAAGNEVMYQDLLGSALNILDKPNIFDIISVMKCIKTKRIITLSPETTEVSVPGIEAKLTVSKDIRIVSSGIGTNSTGIQVESGSELTHKLTVSSKLHDAFLGMKLEAEGGYSYENSVNKSSMYALMAIDQTQFYTALTTGHREGDLDQDFRAAVENLPPWREAEKEKSAYKAFFNTWGTHVIKRCHYGCRFILKIETENAAFTSKTDYTANVKAEYGDVFSTSANIEKGVSFNEYKKKRDTKSRVIGGDPQSSLILQGDPGNKDKYDNWAKTNNKANNSAVTGVTVNTIPKLLRDCNVEKWEHMDNALKYFTKSVGPQPITVYGHFLTYEPKKSSYDLDVCIWGLSTFYLNSLDGGSTKDTQDPTIKKITTNPKFSQRQFWNWEIRRYTAQVEIRGETGKEYTITVWNPEGSKGVKLWLFPPTGPIEIFFDKEAQLNKVTIPHLLASGVYRSSAL</sequence>
<dbReference type="PROSITE" id="PS51412">
    <property type="entry name" value="MACPF_2"/>
    <property type="match status" value="1"/>
</dbReference>
<dbReference type="SMART" id="SM00457">
    <property type="entry name" value="MACPF"/>
    <property type="match status" value="1"/>
</dbReference>
<accession>A0A5N6X615</accession>
<proteinExistence type="predicted"/>
<gene>
    <name evidence="2" type="ORF">BDV39DRAFT_203868</name>
</gene>
<evidence type="ECO:0000313" key="2">
    <source>
        <dbReference type="EMBL" id="KAE8328667.1"/>
    </source>
</evidence>
<dbReference type="Proteomes" id="UP000325945">
    <property type="component" value="Unassembled WGS sequence"/>
</dbReference>
<evidence type="ECO:0000313" key="3">
    <source>
        <dbReference type="Proteomes" id="UP000325945"/>
    </source>
</evidence>
<evidence type="ECO:0000259" key="1">
    <source>
        <dbReference type="PROSITE" id="PS51412"/>
    </source>
</evidence>
<feature type="domain" description="MACPF" evidence="1">
    <location>
        <begin position="1"/>
        <end position="328"/>
    </location>
</feature>
<keyword evidence="3" id="KW-1185">Reference proteome</keyword>
<reference evidence="3" key="1">
    <citation type="submission" date="2019-04" db="EMBL/GenBank/DDBJ databases">
        <title>Friends and foes A comparative genomics studyof 23 Aspergillus species from section Flavi.</title>
        <authorList>
            <consortium name="DOE Joint Genome Institute"/>
            <person name="Kjaerbolling I."/>
            <person name="Vesth T."/>
            <person name="Frisvad J.C."/>
            <person name="Nybo J.L."/>
            <person name="Theobald S."/>
            <person name="Kildgaard S."/>
            <person name="Isbrandt T."/>
            <person name="Kuo A."/>
            <person name="Sato A."/>
            <person name="Lyhne E.K."/>
            <person name="Kogle M.E."/>
            <person name="Wiebenga A."/>
            <person name="Kun R.S."/>
            <person name="Lubbers R.J."/>
            <person name="Makela M.R."/>
            <person name="Barry K."/>
            <person name="Chovatia M."/>
            <person name="Clum A."/>
            <person name="Daum C."/>
            <person name="Haridas S."/>
            <person name="He G."/>
            <person name="LaButti K."/>
            <person name="Lipzen A."/>
            <person name="Mondo S."/>
            <person name="Riley R."/>
            <person name="Salamov A."/>
            <person name="Simmons B.A."/>
            <person name="Magnuson J.K."/>
            <person name="Henrissat B."/>
            <person name="Mortensen U.H."/>
            <person name="Larsen T.O."/>
            <person name="Devries R.P."/>
            <person name="Grigoriev I.V."/>
            <person name="Machida M."/>
            <person name="Baker S.E."/>
            <person name="Andersen M.R."/>
        </authorList>
    </citation>
    <scope>NUCLEOTIDE SEQUENCE [LARGE SCALE GENOMIC DNA]</scope>
    <source>
        <strain evidence="3">CBS 130017</strain>
    </source>
</reference>
<dbReference type="InterPro" id="IPR020864">
    <property type="entry name" value="MACPF"/>
</dbReference>